<dbReference type="EMBL" id="FOVN01000001">
    <property type="protein sequence ID" value="SFN52799.1"/>
    <property type="molecule type" value="Genomic_DNA"/>
</dbReference>
<dbReference type="Gene3D" id="2.60.40.10">
    <property type="entry name" value="Immunoglobulins"/>
    <property type="match status" value="2"/>
</dbReference>
<dbReference type="Pfam" id="PF17786">
    <property type="entry name" value="Mannosidase_ig"/>
    <property type="match status" value="1"/>
</dbReference>
<reference evidence="5" key="1">
    <citation type="submission" date="2016-10" db="EMBL/GenBank/DDBJ databases">
        <authorList>
            <person name="Varghese N."/>
            <person name="Submissions S."/>
        </authorList>
    </citation>
    <scope>NUCLEOTIDE SEQUENCE [LARGE SCALE GENOMIC DNA]</scope>
    <source>
        <strain evidence="5">DSM 23925</strain>
    </source>
</reference>
<evidence type="ECO:0000313" key="5">
    <source>
        <dbReference type="Proteomes" id="UP000198705"/>
    </source>
</evidence>
<proteinExistence type="predicted"/>
<dbReference type="AlphaFoldDB" id="A0A1I4ZS36"/>
<keyword evidence="1" id="KW-0326">Glycosidase</keyword>
<accession>A0A1I4ZS36</accession>
<keyword evidence="5" id="KW-1185">Reference proteome</keyword>
<dbReference type="InterPro" id="IPR050887">
    <property type="entry name" value="Beta-mannosidase_GH2"/>
</dbReference>
<dbReference type="GO" id="GO:0006516">
    <property type="term" value="P:glycoprotein catabolic process"/>
    <property type="evidence" value="ECO:0007669"/>
    <property type="project" value="TreeGrafter"/>
</dbReference>
<sequence>MNMNYKAVSWSSVDFFGNWKALHYKAKRSFENVLISLEVEQDTLNIFLINDTFETKSGLLTTKIITFLGDIVWENSQEIIVKSDSSAIKQRINLSGVLFNKNQVFIVSKFQEAESIFYLVKPKKLELPLKAIQKDVVKTDEGFIITLSSKTFQKDVFLFCNETGHFSDNYFNLLPHERKQVVFKTKATELVDLQIISLNDF</sequence>
<feature type="domain" description="Mannosidase Ig/CBM-like" evidence="3">
    <location>
        <begin position="43"/>
        <end position="123"/>
    </location>
</feature>
<dbReference type="InterPro" id="IPR041625">
    <property type="entry name" value="Beta-mannosidase_Ig"/>
</dbReference>
<evidence type="ECO:0000313" key="4">
    <source>
        <dbReference type="EMBL" id="SFN52799.1"/>
    </source>
</evidence>
<keyword evidence="1" id="KW-0378">Hydrolase</keyword>
<dbReference type="InterPro" id="IPR041447">
    <property type="entry name" value="Mannosidase_ig"/>
</dbReference>
<gene>
    <name evidence="4" type="ORF">SAMN04487989_1011019</name>
</gene>
<organism evidence="4 5">
    <name type="scientific">Bizionia echini</name>
    <dbReference type="NCBI Taxonomy" id="649333"/>
    <lineage>
        <taxon>Bacteria</taxon>
        <taxon>Pseudomonadati</taxon>
        <taxon>Bacteroidota</taxon>
        <taxon>Flavobacteriia</taxon>
        <taxon>Flavobacteriales</taxon>
        <taxon>Flavobacteriaceae</taxon>
        <taxon>Bizionia</taxon>
    </lineage>
</organism>
<evidence type="ECO:0000259" key="2">
    <source>
        <dbReference type="Pfam" id="PF17753"/>
    </source>
</evidence>
<evidence type="ECO:0000256" key="1">
    <source>
        <dbReference type="ARBA" id="ARBA00023295"/>
    </source>
</evidence>
<protein>
    <submittedName>
        <fullName evidence="4">Beta-mannosidase</fullName>
    </submittedName>
</protein>
<dbReference type="Pfam" id="PF17753">
    <property type="entry name" value="Ig_mannosidase"/>
    <property type="match status" value="1"/>
</dbReference>
<name>A0A1I4ZS36_9FLAO</name>
<evidence type="ECO:0000259" key="3">
    <source>
        <dbReference type="Pfam" id="PF17786"/>
    </source>
</evidence>
<dbReference type="PANTHER" id="PTHR43730">
    <property type="entry name" value="BETA-MANNOSIDASE"/>
    <property type="match status" value="1"/>
</dbReference>
<dbReference type="InterPro" id="IPR036156">
    <property type="entry name" value="Beta-gal/glucu_dom_sf"/>
</dbReference>
<dbReference type="SUPFAM" id="SSF49303">
    <property type="entry name" value="beta-Galactosidase/glucuronidase domain"/>
    <property type="match status" value="2"/>
</dbReference>
<dbReference type="Proteomes" id="UP000198705">
    <property type="component" value="Unassembled WGS sequence"/>
</dbReference>
<dbReference type="InterPro" id="IPR013783">
    <property type="entry name" value="Ig-like_fold"/>
</dbReference>
<feature type="domain" description="Beta-mannosidase Ig-fold" evidence="2">
    <location>
        <begin position="130"/>
        <end position="200"/>
    </location>
</feature>
<dbReference type="STRING" id="649333.SAMN04487989_1011019"/>
<dbReference type="PANTHER" id="PTHR43730:SF1">
    <property type="entry name" value="BETA-MANNOSIDASE"/>
    <property type="match status" value="1"/>
</dbReference>
<dbReference type="GO" id="GO:0004567">
    <property type="term" value="F:beta-mannosidase activity"/>
    <property type="evidence" value="ECO:0007669"/>
    <property type="project" value="TreeGrafter"/>
</dbReference>